<evidence type="ECO:0000313" key="1">
    <source>
        <dbReference type="EMBL" id="MCR2044431.1"/>
    </source>
</evidence>
<accession>A0A9X2S7W3</accession>
<dbReference type="EMBL" id="JANJZL010000006">
    <property type="protein sequence ID" value="MCR2044431.1"/>
    <property type="molecule type" value="Genomic_DNA"/>
</dbReference>
<dbReference type="RefSeq" id="WP_257490493.1">
    <property type="nucleotide sequence ID" value="NZ_CABKTM010000075.1"/>
</dbReference>
<name>A0A9X2S7W3_9FIRM</name>
<protein>
    <submittedName>
        <fullName evidence="1">Uncharacterized protein</fullName>
    </submittedName>
</protein>
<organism evidence="1 2">
    <name type="scientific">Anaerosalibacter massiliensis</name>
    <dbReference type="NCBI Taxonomy" id="1347392"/>
    <lineage>
        <taxon>Bacteria</taxon>
        <taxon>Bacillati</taxon>
        <taxon>Bacillota</taxon>
        <taxon>Tissierellia</taxon>
        <taxon>Tissierellales</taxon>
        <taxon>Sporanaerobacteraceae</taxon>
        <taxon>Anaerosalibacter</taxon>
    </lineage>
</organism>
<dbReference type="AlphaFoldDB" id="A0A9X2S7W3"/>
<reference evidence="1" key="1">
    <citation type="submission" date="2022-07" db="EMBL/GenBank/DDBJ databases">
        <title>Enhanced cultured diversity of the mouse gut microbiota enables custom-made synthetic communities.</title>
        <authorList>
            <person name="Afrizal A."/>
        </authorList>
    </citation>
    <scope>NUCLEOTIDE SEQUENCE</scope>
    <source>
        <strain evidence="1">DSM 29482</strain>
    </source>
</reference>
<gene>
    <name evidence="1" type="ORF">NSA23_09930</name>
</gene>
<proteinExistence type="predicted"/>
<sequence>MEKKEIEIVKKLINMNLSLEQIMEVIELTEKHIKEIKSKLS</sequence>
<keyword evidence="2" id="KW-1185">Reference proteome</keyword>
<comment type="caution">
    <text evidence="1">The sequence shown here is derived from an EMBL/GenBank/DDBJ whole genome shotgun (WGS) entry which is preliminary data.</text>
</comment>
<dbReference type="Proteomes" id="UP001142078">
    <property type="component" value="Unassembled WGS sequence"/>
</dbReference>
<evidence type="ECO:0000313" key="2">
    <source>
        <dbReference type="Proteomes" id="UP001142078"/>
    </source>
</evidence>